<evidence type="ECO:0000256" key="3">
    <source>
        <dbReference type="ARBA" id="ARBA00022801"/>
    </source>
</evidence>
<dbReference type="InterPro" id="IPR050309">
    <property type="entry name" value="Type-B_Carboxylest/Lipase"/>
</dbReference>
<keyword evidence="3 6" id="KW-0378">Hydrolase</keyword>
<dbReference type="Proteomes" id="UP001652582">
    <property type="component" value="Chromosome 13"/>
</dbReference>
<dbReference type="InterPro" id="IPR002018">
    <property type="entry name" value="CarbesteraseB"/>
</dbReference>
<proteinExistence type="inferred from homology"/>
<name>A0A6J1MRW5_BICAN</name>
<sequence length="552" mass="62005">MCLQQNALAVRVSVEQGVLQGEQLTTVTKDATYYSFKGIPYAAPPVGKLRFQPPQPPARWKGIRNATQHGSICIQVDNISQEFLPCSEDCLFLNVYTPNMKPSSPLTVMLFIHGGGFMSGSGNDDFYGPDFFISQNIILITINYRLDAIGFLNLGSKEVSGNAGMKDQVAALKWVQLNIAHFGGNPKKVTIFGNSAGGISCLLHCISPMSKGLFNRAIAMSGVPLMDIGLEFESVRRGFNLGKIMGYETKNATALLEFLQSAPASQLLNTKPHVIIAEEYMNNLAKMYQFGPVAEGDFGQERYLTDAFVMSLVNGNINDNDIMIGYSNNEGLTGISYFEDYLIDVDNKYPELLNPRRFLYYISAKDYLPLSDDIKDYYFGAKPISLDTMKEYVNYRSDTVEYQSLRYMRDVYRAYSKKKFLYRFSGDTERNVYSMDKVRYGLTGAGQKDIEMYLFYANSLKLPINTDSESFGIIKQLTTLFANYAKFGNPTPDSSLGVTWNEYDAKKESYLDIGLKLTPGTHPEANVMKFWRKLYNKANTPFYHVGVIPPTE</sequence>
<comment type="similarity">
    <text evidence="1 6">Belongs to the type-B carboxylesterase/lipase family.</text>
</comment>
<accession>A0A6J1MRW5</accession>
<dbReference type="Gene3D" id="3.40.50.1820">
    <property type="entry name" value="alpha/beta hydrolase"/>
    <property type="match status" value="1"/>
</dbReference>
<keyword evidence="8" id="KW-1185">Reference proteome</keyword>
<dbReference type="InterPro" id="IPR029058">
    <property type="entry name" value="AB_hydrolase_fold"/>
</dbReference>
<keyword evidence="4" id="KW-1015">Disulfide bond</keyword>
<dbReference type="Pfam" id="PF00135">
    <property type="entry name" value="COesterase"/>
    <property type="match status" value="1"/>
</dbReference>
<keyword evidence="2" id="KW-0719">Serine esterase</keyword>
<dbReference type="InterPro" id="IPR019819">
    <property type="entry name" value="Carboxylesterase_B_CS"/>
</dbReference>
<evidence type="ECO:0000256" key="2">
    <source>
        <dbReference type="ARBA" id="ARBA00022487"/>
    </source>
</evidence>
<dbReference type="PROSITE" id="PS00122">
    <property type="entry name" value="CARBOXYLESTERASE_B_1"/>
    <property type="match status" value="1"/>
</dbReference>
<dbReference type="RefSeq" id="XP_023935643.2">
    <property type="nucleotide sequence ID" value="XM_024079875.2"/>
</dbReference>
<dbReference type="EC" id="3.1.1.-" evidence="6"/>
<protein>
    <recommendedName>
        <fullName evidence="6">Carboxylic ester hydrolase</fullName>
        <ecNumber evidence="6">3.1.1.-</ecNumber>
    </recommendedName>
</protein>
<evidence type="ECO:0000256" key="5">
    <source>
        <dbReference type="ARBA" id="ARBA00023180"/>
    </source>
</evidence>
<evidence type="ECO:0000259" key="7">
    <source>
        <dbReference type="Pfam" id="PF00135"/>
    </source>
</evidence>
<evidence type="ECO:0000313" key="9">
    <source>
        <dbReference type="RefSeq" id="XP_023935643.2"/>
    </source>
</evidence>
<dbReference type="GeneID" id="112044132"/>
<organism evidence="8 9">
    <name type="scientific">Bicyclus anynana</name>
    <name type="common">Squinting bush brown butterfly</name>
    <dbReference type="NCBI Taxonomy" id="110368"/>
    <lineage>
        <taxon>Eukaryota</taxon>
        <taxon>Metazoa</taxon>
        <taxon>Ecdysozoa</taxon>
        <taxon>Arthropoda</taxon>
        <taxon>Hexapoda</taxon>
        <taxon>Insecta</taxon>
        <taxon>Pterygota</taxon>
        <taxon>Neoptera</taxon>
        <taxon>Endopterygota</taxon>
        <taxon>Lepidoptera</taxon>
        <taxon>Glossata</taxon>
        <taxon>Ditrysia</taxon>
        <taxon>Papilionoidea</taxon>
        <taxon>Nymphalidae</taxon>
        <taxon>Satyrinae</taxon>
        <taxon>Satyrini</taxon>
        <taxon>Mycalesina</taxon>
        <taxon>Bicyclus</taxon>
    </lineage>
</organism>
<evidence type="ECO:0000256" key="6">
    <source>
        <dbReference type="RuleBase" id="RU361235"/>
    </source>
</evidence>
<dbReference type="PROSITE" id="PS00941">
    <property type="entry name" value="CARBOXYLESTERASE_B_2"/>
    <property type="match status" value="1"/>
</dbReference>
<gene>
    <name evidence="9" type="primary">LOC112044132</name>
</gene>
<dbReference type="SUPFAM" id="SSF53474">
    <property type="entry name" value="alpha/beta-Hydrolases"/>
    <property type="match status" value="1"/>
</dbReference>
<dbReference type="OrthoDB" id="19653at2759"/>
<evidence type="ECO:0000313" key="8">
    <source>
        <dbReference type="Proteomes" id="UP001652582"/>
    </source>
</evidence>
<evidence type="ECO:0000256" key="4">
    <source>
        <dbReference type="ARBA" id="ARBA00023157"/>
    </source>
</evidence>
<keyword evidence="5" id="KW-0325">Glycoprotein</keyword>
<dbReference type="GO" id="GO:0052689">
    <property type="term" value="F:carboxylic ester hydrolase activity"/>
    <property type="evidence" value="ECO:0007669"/>
    <property type="project" value="UniProtKB-KW"/>
</dbReference>
<reference evidence="9" key="1">
    <citation type="submission" date="2025-08" db="UniProtKB">
        <authorList>
            <consortium name="RefSeq"/>
        </authorList>
    </citation>
    <scope>IDENTIFICATION</scope>
</reference>
<dbReference type="InterPro" id="IPR019826">
    <property type="entry name" value="Carboxylesterase_B_AS"/>
</dbReference>
<dbReference type="KEGG" id="bany:112044132"/>
<dbReference type="PANTHER" id="PTHR11559">
    <property type="entry name" value="CARBOXYLESTERASE"/>
    <property type="match status" value="1"/>
</dbReference>
<dbReference type="AlphaFoldDB" id="A0A6J1MRW5"/>
<feature type="domain" description="Carboxylesterase type B" evidence="7">
    <location>
        <begin position="11"/>
        <end position="531"/>
    </location>
</feature>
<evidence type="ECO:0000256" key="1">
    <source>
        <dbReference type="ARBA" id="ARBA00005964"/>
    </source>
</evidence>